<dbReference type="PANTHER" id="PTHR38696:SF1">
    <property type="entry name" value="MEDIATOR OF RNA POLYMERASE II TRANSCRIPTION SUBUNIT 13"/>
    <property type="match status" value="1"/>
</dbReference>
<evidence type="ECO:0000313" key="3">
    <source>
        <dbReference type="Proteomes" id="UP000332933"/>
    </source>
</evidence>
<evidence type="ECO:0000313" key="1">
    <source>
        <dbReference type="EMBL" id="KAF0695379.1"/>
    </source>
</evidence>
<reference evidence="2 3" key="1">
    <citation type="submission" date="2019-03" db="EMBL/GenBank/DDBJ databases">
        <authorList>
            <person name="Gaulin E."/>
            <person name="Dumas B."/>
        </authorList>
    </citation>
    <scope>NUCLEOTIDE SEQUENCE [LARGE SCALE GENOMIC DNA]</scope>
    <source>
        <strain evidence="2">CBS 568.67</strain>
    </source>
</reference>
<sequence length="243" mass="26835">MDVKPPASPVAAAPLAMARPVFACLSLHRGDCLRLIKFPPEAVQWIEGAIADSRWPGGIQSTQGKAGSVFEFKLNGYPWNGGQATSLASRRLMVHILRTLKTHGFVIVTSTDMSRSENDKDTLIFRRVEPDANPPAMFSISLNMGDTLRLIDAPPLMDTIVGECISEYWRQGLQEKIRLSANCTEFKLQGYPWSSDSNAIVSARIFVLNLLSVLEANGWRMYASIDMSAGEADKDSWFLEAIV</sequence>
<organism evidence="2 3">
    <name type="scientific">Aphanomyces stellatus</name>
    <dbReference type="NCBI Taxonomy" id="120398"/>
    <lineage>
        <taxon>Eukaryota</taxon>
        <taxon>Sar</taxon>
        <taxon>Stramenopiles</taxon>
        <taxon>Oomycota</taxon>
        <taxon>Saprolegniomycetes</taxon>
        <taxon>Saprolegniales</taxon>
        <taxon>Verrucalvaceae</taxon>
        <taxon>Aphanomyces</taxon>
    </lineage>
</organism>
<proteinExistence type="predicted"/>
<dbReference type="EMBL" id="CAADRA010005503">
    <property type="protein sequence ID" value="VFT90645.1"/>
    <property type="molecule type" value="Genomic_DNA"/>
</dbReference>
<gene>
    <name evidence="2" type="primary">Aste57867_13813</name>
    <name evidence="1" type="ORF">As57867_013763</name>
    <name evidence="2" type="ORF">ASTE57867_13813</name>
</gene>
<name>A0A485KZ42_9STRA</name>
<reference evidence="1" key="2">
    <citation type="submission" date="2019-06" db="EMBL/GenBank/DDBJ databases">
        <title>Genomics analysis of Aphanomyces spp. identifies a new class of oomycete effector associated with host adaptation.</title>
        <authorList>
            <person name="Gaulin E."/>
        </authorList>
    </citation>
    <scope>NUCLEOTIDE SEQUENCE</scope>
    <source>
        <strain evidence="1">CBS 578.67</strain>
    </source>
</reference>
<dbReference type="Proteomes" id="UP000332933">
    <property type="component" value="Unassembled WGS sequence"/>
</dbReference>
<dbReference type="AlphaFoldDB" id="A0A485KZ42"/>
<accession>A0A485KZ42</accession>
<dbReference type="EMBL" id="VJMH01005482">
    <property type="protein sequence ID" value="KAF0695379.1"/>
    <property type="molecule type" value="Genomic_DNA"/>
</dbReference>
<dbReference type="PANTHER" id="PTHR38696">
    <property type="entry name" value="MEDIATOR OF RNA POLYMERASE II TRANSCRIPTION SUBUNIT 13"/>
    <property type="match status" value="1"/>
</dbReference>
<keyword evidence="3" id="KW-1185">Reference proteome</keyword>
<evidence type="ECO:0000313" key="2">
    <source>
        <dbReference type="EMBL" id="VFT90645.1"/>
    </source>
</evidence>
<dbReference type="OrthoDB" id="58379at2759"/>
<protein>
    <submittedName>
        <fullName evidence="2">Aste57867_13813 protein</fullName>
    </submittedName>
</protein>